<organism evidence="1 2">
    <name type="scientific">Parasponia andersonii</name>
    <name type="common">Sponia andersonii</name>
    <dbReference type="NCBI Taxonomy" id="3476"/>
    <lineage>
        <taxon>Eukaryota</taxon>
        <taxon>Viridiplantae</taxon>
        <taxon>Streptophyta</taxon>
        <taxon>Embryophyta</taxon>
        <taxon>Tracheophyta</taxon>
        <taxon>Spermatophyta</taxon>
        <taxon>Magnoliopsida</taxon>
        <taxon>eudicotyledons</taxon>
        <taxon>Gunneridae</taxon>
        <taxon>Pentapetalae</taxon>
        <taxon>rosids</taxon>
        <taxon>fabids</taxon>
        <taxon>Rosales</taxon>
        <taxon>Cannabaceae</taxon>
        <taxon>Parasponia</taxon>
    </lineage>
</organism>
<sequence>MDELVRIRRIDQVEGVLYLLGLSMLISCTARETFRGHAYEGSLRRGLADSAREIFDVTKYGAVANDDQKDNVQVSYN</sequence>
<protein>
    <submittedName>
        <fullName evidence="1">Uncharacterized protein</fullName>
    </submittedName>
</protein>
<keyword evidence="2" id="KW-1185">Reference proteome</keyword>
<dbReference type="EMBL" id="JXTB01000084">
    <property type="protein sequence ID" value="PON65853.1"/>
    <property type="molecule type" value="Genomic_DNA"/>
</dbReference>
<evidence type="ECO:0000313" key="2">
    <source>
        <dbReference type="Proteomes" id="UP000237105"/>
    </source>
</evidence>
<evidence type="ECO:0000313" key="1">
    <source>
        <dbReference type="EMBL" id="PON65853.1"/>
    </source>
</evidence>
<dbReference type="Proteomes" id="UP000237105">
    <property type="component" value="Unassembled WGS sequence"/>
</dbReference>
<reference evidence="2" key="1">
    <citation type="submission" date="2016-06" db="EMBL/GenBank/DDBJ databases">
        <title>Parallel loss of symbiosis genes in relatives of nitrogen-fixing non-legume Parasponia.</title>
        <authorList>
            <person name="Van Velzen R."/>
            <person name="Holmer R."/>
            <person name="Bu F."/>
            <person name="Rutten L."/>
            <person name="Van Zeijl A."/>
            <person name="Liu W."/>
            <person name="Santuari L."/>
            <person name="Cao Q."/>
            <person name="Sharma T."/>
            <person name="Shen D."/>
            <person name="Roswanjaya Y."/>
            <person name="Wardhani T."/>
            <person name="Kalhor M.S."/>
            <person name="Jansen J."/>
            <person name="Van den Hoogen J."/>
            <person name="Gungor B."/>
            <person name="Hartog M."/>
            <person name="Hontelez J."/>
            <person name="Verver J."/>
            <person name="Yang W.-C."/>
            <person name="Schijlen E."/>
            <person name="Repin R."/>
            <person name="Schilthuizen M."/>
            <person name="Schranz E."/>
            <person name="Heidstra R."/>
            <person name="Miyata K."/>
            <person name="Fedorova E."/>
            <person name="Kohlen W."/>
            <person name="Bisseling T."/>
            <person name="Smit S."/>
            <person name="Geurts R."/>
        </authorList>
    </citation>
    <scope>NUCLEOTIDE SEQUENCE [LARGE SCALE GENOMIC DNA]</scope>
    <source>
        <strain evidence="2">cv. WU1-14</strain>
    </source>
</reference>
<dbReference type="PROSITE" id="PS51257">
    <property type="entry name" value="PROKAR_LIPOPROTEIN"/>
    <property type="match status" value="1"/>
</dbReference>
<proteinExistence type="predicted"/>
<dbReference type="AlphaFoldDB" id="A0A2P5CXS6"/>
<gene>
    <name evidence="1" type="ORF">PanWU01x14_113420</name>
</gene>
<accession>A0A2P5CXS6</accession>
<dbReference type="OrthoDB" id="10272774at2759"/>
<comment type="caution">
    <text evidence="1">The sequence shown here is derived from an EMBL/GenBank/DDBJ whole genome shotgun (WGS) entry which is preliminary data.</text>
</comment>
<name>A0A2P5CXS6_PARAD</name>